<dbReference type="Gene3D" id="1.25.40.20">
    <property type="entry name" value="Ankyrin repeat-containing domain"/>
    <property type="match status" value="1"/>
</dbReference>
<dbReference type="SUPFAM" id="SSF48403">
    <property type="entry name" value="Ankyrin repeat"/>
    <property type="match status" value="1"/>
</dbReference>
<keyword evidence="1" id="KW-0472">Membrane</keyword>
<dbReference type="GO" id="GO:0005789">
    <property type="term" value="C:endoplasmic reticulum membrane"/>
    <property type="evidence" value="ECO:0007669"/>
    <property type="project" value="InterPro"/>
</dbReference>
<dbReference type="Pfam" id="PF00023">
    <property type="entry name" value="Ank"/>
    <property type="match status" value="1"/>
</dbReference>
<reference evidence="3" key="2">
    <citation type="submission" date="2013-04" db="EMBL/GenBank/DDBJ databases">
        <title>Genomic mechanisms accounting for the adaptation to parasitism in nematode-trapping fungi.</title>
        <authorList>
            <person name="Ahren D.G."/>
        </authorList>
    </citation>
    <scope>NUCLEOTIDE SEQUENCE [LARGE SCALE GENOMIC DNA]</scope>
    <source>
        <strain evidence="3">CBS 200.50</strain>
    </source>
</reference>
<dbReference type="SMART" id="SM00248">
    <property type="entry name" value="ANK"/>
    <property type="match status" value="3"/>
</dbReference>
<dbReference type="GO" id="GO:0006487">
    <property type="term" value="P:protein N-linked glycosylation"/>
    <property type="evidence" value="ECO:0007669"/>
    <property type="project" value="TreeGrafter"/>
</dbReference>
<organism evidence="2 3">
    <name type="scientific">Dactylellina haptotyla (strain CBS 200.50)</name>
    <name type="common">Nematode-trapping fungus</name>
    <name type="synonym">Monacrosporium haptotylum</name>
    <dbReference type="NCBI Taxonomy" id="1284197"/>
    <lineage>
        <taxon>Eukaryota</taxon>
        <taxon>Fungi</taxon>
        <taxon>Dikarya</taxon>
        <taxon>Ascomycota</taxon>
        <taxon>Pezizomycotina</taxon>
        <taxon>Orbiliomycetes</taxon>
        <taxon>Orbiliales</taxon>
        <taxon>Orbiliaceae</taxon>
        <taxon>Dactylellina</taxon>
    </lineage>
</organism>
<dbReference type="InterPro" id="IPR002110">
    <property type="entry name" value="Ankyrin_rpt"/>
</dbReference>
<dbReference type="eggNOG" id="ENOG502QTWB">
    <property type="taxonomic scope" value="Eukaryota"/>
</dbReference>
<dbReference type="AlphaFoldDB" id="S8A223"/>
<keyword evidence="3" id="KW-1185">Reference proteome</keyword>
<name>S8A223_DACHA</name>
<dbReference type="STRING" id="1284197.S8A223"/>
<dbReference type="HOGENOM" id="CLU_566218_0_0_1"/>
<dbReference type="EMBL" id="AQGS01000823">
    <property type="protein sequence ID" value="EPS36754.1"/>
    <property type="molecule type" value="Genomic_DNA"/>
</dbReference>
<dbReference type="InterPro" id="IPR036770">
    <property type="entry name" value="Ankyrin_rpt-contain_sf"/>
</dbReference>
<dbReference type="PANTHER" id="PTHR28147">
    <property type="entry name" value="N-GLYCOSYLATION PROTEIN EOS1"/>
    <property type="match status" value="1"/>
</dbReference>
<keyword evidence="1" id="KW-1133">Transmembrane helix</keyword>
<proteinExistence type="predicted"/>
<evidence type="ECO:0000313" key="3">
    <source>
        <dbReference type="Proteomes" id="UP000015100"/>
    </source>
</evidence>
<feature type="transmembrane region" description="Helical" evidence="1">
    <location>
        <begin position="422"/>
        <end position="441"/>
    </location>
</feature>
<dbReference type="Proteomes" id="UP000015100">
    <property type="component" value="Unassembled WGS sequence"/>
</dbReference>
<evidence type="ECO:0000313" key="2">
    <source>
        <dbReference type="EMBL" id="EPS36754.1"/>
    </source>
</evidence>
<accession>S8A223</accession>
<feature type="transmembrane region" description="Helical" evidence="1">
    <location>
        <begin position="361"/>
        <end position="385"/>
    </location>
</feature>
<evidence type="ECO:0000256" key="1">
    <source>
        <dbReference type="SAM" id="Phobius"/>
    </source>
</evidence>
<sequence length="482" mass="54123">MIYMKTSLSHPLSLEFREADASIERGDINRLEVLLDSYFFDADEKHAFLNSAARVGDARILNLLLRRKIPITFATVGDAFRSRKVEVFQELHNYGWNVNDVLIQGDTPVCRAVHHEDLLRWLLANGADPNAERNRGCNGHITPTELAAMFKTTSRLEILLSHGAILDPKAIFTAMWSLSGGGISIVKFLIERGIDVNGIGRSYNTYNCYDARSPLHCAVGLALATRVPPPLEELLPPDDATAGPGVGLDLGDGLDSGDEKVGNGRLHPRIAVALGVDRRYHKWLMLARAASTLPCALGFAKCLYAGWEEWERRKLGRENPEFATMMKEVILAAAWTFGAGYQCFRFTDSLMTRWLVKYTPLATLVRLISITGIIAYFISGAHYCLGVKSDTRMLLPSWIMIFCTIGVGFHIMRMRISEYRELSTSITVFAGLCFSTMVILLEDSHEKRDKPPWKEWSDWVGDLVAVWWERLGRIQDGVQREL</sequence>
<feature type="transmembrane region" description="Helical" evidence="1">
    <location>
        <begin position="397"/>
        <end position="416"/>
    </location>
</feature>
<protein>
    <submittedName>
        <fullName evidence="2">Uncharacterized protein</fullName>
    </submittedName>
</protein>
<keyword evidence="1" id="KW-0812">Transmembrane</keyword>
<reference evidence="2 3" key="1">
    <citation type="journal article" date="2013" name="PLoS Genet.">
        <title>Genomic mechanisms accounting for the adaptation to parasitism in nematode-trapping fungi.</title>
        <authorList>
            <person name="Meerupati T."/>
            <person name="Andersson K.M."/>
            <person name="Friman E."/>
            <person name="Kumar D."/>
            <person name="Tunlid A."/>
            <person name="Ahren D."/>
        </authorList>
    </citation>
    <scope>NUCLEOTIDE SEQUENCE [LARGE SCALE GENOMIC DNA]</scope>
    <source>
        <strain evidence="2 3">CBS 200.50</strain>
    </source>
</reference>
<comment type="caution">
    <text evidence="2">The sequence shown here is derived from an EMBL/GenBank/DDBJ whole genome shotgun (WGS) entry which is preliminary data.</text>
</comment>
<dbReference type="OrthoDB" id="2139606at2759"/>
<dbReference type="GO" id="GO:0034599">
    <property type="term" value="P:cellular response to oxidative stress"/>
    <property type="evidence" value="ECO:0007669"/>
    <property type="project" value="InterPro"/>
</dbReference>
<dbReference type="PANTHER" id="PTHR28147:SF1">
    <property type="entry name" value="N-GLYCOSYLATION PROTEIN EOS1"/>
    <property type="match status" value="1"/>
</dbReference>
<dbReference type="Pfam" id="PF12326">
    <property type="entry name" value="EOS1"/>
    <property type="match status" value="1"/>
</dbReference>
<dbReference type="InterPro" id="IPR021100">
    <property type="entry name" value="N-glycosylation_EOS1"/>
</dbReference>
<gene>
    <name evidence="2" type="ORF">H072_9650</name>
</gene>